<gene>
    <name evidence="2" type="ORF">EHO51_00080</name>
</gene>
<dbReference type="Proteomes" id="UP000273982">
    <property type="component" value="Chromosome"/>
</dbReference>
<evidence type="ECO:0000259" key="1">
    <source>
        <dbReference type="Pfam" id="PF14080"/>
    </source>
</evidence>
<dbReference type="InterPro" id="IPR025357">
    <property type="entry name" value="DUF4261"/>
</dbReference>
<evidence type="ECO:0000313" key="3">
    <source>
        <dbReference type="Proteomes" id="UP000273982"/>
    </source>
</evidence>
<dbReference type="EMBL" id="CP034086">
    <property type="protein sequence ID" value="AZG75279.1"/>
    <property type="molecule type" value="Genomic_DNA"/>
</dbReference>
<feature type="domain" description="DUF4261" evidence="1">
    <location>
        <begin position="181"/>
        <end position="254"/>
    </location>
</feature>
<reference evidence="2 3" key="1">
    <citation type="submission" date="2018-11" db="EMBL/GenBank/DDBJ databases">
        <title>Genome squencing of methanotrophic bacteria isolated from alkaline groundwater in Korea.</title>
        <authorList>
            <person name="Nguyen L.N."/>
        </authorList>
    </citation>
    <scope>NUCLEOTIDE SEQUENCE [LARGE SCALE GENOMIC DNA]</scope>
    <source>
        <strain evidence="2 3">GW6</strain>
    </source>
</reference>
<dbReference type="Pfam" id="PF14080">
    <property type="entry name" value="DUF4261"/>
    <property type="match status" value="1"/>
</dbReference>
<sequence length="262" mass="27567">MVMSSSTTESMLAIVMTAGEGLPSNAGLAQAIKARIPNIVIPSEILADQNGTLVFLYEDYMFAVGKVDAPCPISKDDPCVQFAWYWPDAWEAVSTHKAHLLPSVSGGADAKRRATLHGQLVAAVVEATKDAVAVHWASSDSLWPAPLVAQTIAPGDRKPPMPFCVGVMLSRDADGGVSGMTRGLAAFGLMEIEAGGFQGDPRQLNGLMLDLAGYLIEAGPVIKDGDTIGPDAATKIIVRHETSGFVPGRPVYRLHFQGKGGA</sequence>
<name>A0A3G8M019_9HYPH</name>
<accession>A0A3G8M019</accession>
<dbReference type="AlphaFoldDB" id="A0A3G8M019"/>
<protein>
    <submittedName>
        <fullName evidence="2">DUF4261 domain-containing protein</fullName>
    </submittedName>
</protein>
<proteinExistence type="predicted"/>
<organism evidence="2 3">
    <name type="scientific">Methylocystis rosea</name>
    <dbReference type="NCBI Taxonomy" id="173366"/>
    <lineage>
        <taxon>Bacteria</taxon>
        <taxon>Pseudomonadati</taxon>
        <taxon>Pseudomonadota</taxon>
        <taxon>Alphaproteobacteria</taxon>
        <taxon>Hyphomicrobiales</taxon>
        <taxon>Methylocystaceae</taxon>
        <taxon>Methylocystis</taxon>
    </lineage>
</organism>
<evidence type="ECO:0000313" key="2">
    <source>
        <dbReference type="EMBL" id="AZG75279.1"/>
    </source>
</evidence>
<dbReference type="KEGG" id="mros:EHO51_00080"/>